<dbReference type="Gene3D" id="1.20.120.330">
    <property type="entry name" value="Nucleotidyltransferases domain 2"/>
    <property type="match status" value="1"/>
</dbReference>
<dbReference type="EMBL" id="CH476746">
    <property type="protein sequence ID" value="EIE90132.1"/>
    <property type="molecule type" value="Genomic_DNA"/>
</dbReference>
<dbReference type="InterPro" id="IPR056439">
    <property type="entry name" value="VBS_C3G9"/>
</dbReference>
<feature type="region of interest" description="Disordered" evidence="3">
    <location>
        <begin position="1"/>
        <end position="25"/>
    </location>
</feature>
<dbReference type="InParanoid" id="I1CNV2"/>
<name>I1CNV2_RHIO9</name>
<dbReference type="Proteomes" id="UP000009138">
    <property type="component" value="Unassembled WGS sequence"/>
</dbReference>
<feature type="domain" description="GIT Spa2 homology (SHD)" evidence="4">
    <location>
        <begin position="103"/>
        <end position="135"/>
    </location>
</feature>
<dbReference type="RefSeq" id="XP_067525528.1">
    <property type="nucleotide sequence ID" value="XM_067669427.1"/>
</dbReference>
<dbReference type="SMART" id="SM00555">
    <property type="entry name" value="GIT"/>
    <property type="match status" value="2"/>
</dbReference>
<dbReference type="PANTHER" id="PTHR21601">
    <property type="entry name" value="SPA2 PROTEIN"/>
    <property type="match status" value="1"/>
</dbReference>
<keyword evidence="1" id="KW-0677">Repeat</keyword>
<dbReference type="GeneID" id="93621808"/>
<evidence type="ECO:0000313" key="5">
    <source>
        <dbReference type="EMBL" id="EIE90132.1"/>
    </source>
</evidence>
<feature type="region of interest" description="Disordered" evidence="3">
    <location>
        <begin position="428"/>
        <end position="448"/>
    </location>
</feature>
<gene>
    <name evidence="5" type="ORF">RO3G_14843</name>
</gene>
<protein>
    <recommendedName>
        <fullName evidence="4">GIT Spa2 homology (SHD) domain-containing protein</fullName>
    </recommendedName>
</protein>
<dbReference type="GO" id="GO:0005078">
    <property type="term" value="F:MAP-kinase scaffold activity"/>
    <property type="evidence" value="ECO:0007669"/>
    <property type="project" value="TreeGrafter"/>
</dbReference>
<dbReference type="Pfam" id="PF08518">
    <property type="entry name" value="GIT_SHD"/>
    <property type="match status" value="2"/>
</dbReference>
<dbReference type="OrthoDB" id="5588096at2759"/>
<dbReference type="InterPro" id="IPR022018">
    <property type="entry name" value="GIT1_C"/>
</dbReference>
<proteinExistence type="predicted"/>
<dbReference type="eggNOG" id="ENOG502QS1N">
    <property type="taxonomic scope" value="Eukaryota"/>
</dbReference>
<feature type="region of interest" description="Disordered" evidence="3">
    <location>
        <begin position="105"/>
        <end position="142"/>
    </location>
</feature>
<dbReference type="Pfam" id="PF23742">
    <property type="entry name" value="VBS_C3G9"/>
    <property type="match status" value="1"/>
</dbReference>
<evidence type="ECO:0000256" key="3">
    <source>
        <dbReference type="SAM" id="MobiDB-lite"/>
    </source>
</evidence>
<accession>I1CNV2</accession>
<dbReference type="VEuPathDB" id="FungiDB:RO3G_14843"/>
<dbReference type="AlphaFoldDB" id="I1CNV2"/>
<reference evidence="5 6" key="1">
    <citation type="journal article" date="2009" name="PLoS Genet.">
        <title>Genomic analysis of the basal lineage fungus Rhizopus oryzae reveals a whole-genome duplication.</title>
        <authorList>
            <person name="Ma L.-J."/>
            <person name="Ibrahim A.S."/>
            <person name="Skory C."/>
            <person name="Grabherr M.G."/>
            <person name="Burger G."/>
            <person name="Butler M."/>
            <person name="Elias M."/>
            <person name="Idnurm A."/>
            <person name="Lang B.F."/>
            <person name="Sone T."/>
            <person name="Abe A."/>
            <person name="Calvo S.E."/>
            <person name="Corrochano L.M."/>
            <person name="Engels R."/>
            <person name="Fu J."/>
            <person name="Hansberg W."/>
            <person name="Kim J.-M."/>
            <person name="Kodira C.D."/>
            <person name="Koehrsen M.J."/>
            <person name="Liu B."/>
            <person name="Miranda-Saavedra D."/>
            <person name="O'Leary S."/>
            <person name="Ortiz-Castellanos L."/>
            <person name="Poulter R."/>
            <person name="Rodriguez-Romero J."/>
            <person name="Ruiz-Herrera J."/>
            <person name="Shen Y.-Q."/>
            <person name="Zeng Q."/>
            <person name="Galagan J."/>
            <person name="Birren B.W."/>
            <person name="Cuomo C.A."/>
            <person name="Wickes B.L."/>
        </authorList>
    </citation>
    <scope>NUCLEOTIDE SEQUENCE [LARGE SCALE GENOMIC DNA]</scope>
    <source>
        <strain evidence="6">RA 99-880 / ATCC MYA-4621 / FGSC 9543 / NRRL 43880</strain>
    </source>
</reference>
<dbReference type="InterPro" id="IPR013724">
    <property type="entry name" value="GIT_SHD"/>
</dbReference>
<evidence type="ECO:0000256" key="2">
    <source>
        <dbReference type="SAM" id="Coils"/>
    </source>
</evidence>
<evidence type="ECO:0000313" key="6">
    <source>
        <dbReference type="Proteomes" id="UP000009138"/>
    </source>
</evidence>
<feature type="compositionally biased region" description="Low complexity" evidence="3">
    <location>
        <begin position="429"/>
        <end position="441"/>
    </location>
</feature>
<evidence type="ECO:0000256" key="1">
    <source>
        <dbReference type="ARBA" id="ARBA00022737"/>
    </source>
</evidence>
<keyword evidence="6" id="KW-1185">Reference proteome</keyword>
<evidence type="ECO:0000259" key="4">
    <source>
        <dbReference type="SMART" id="SM00555"/>
    </source>
</evidence>
<keyword evidence="2" id="KW-0175">Coiled coil</keyword>
<sequence>MSANRSTGSTTYSVTSATSRHTASSMQQETSAKIYFVELQNYLSFVLAKEASEGVPTARTAARQKLSRLNNLQFHELATDVYDELMRSFLPVREDFHPRRNQARQKLATLPSSRFRDLSSDLPPLPQSSSPSVEAQPSQSTNIIPVKGMMSVESVNYYEDNNNSSNTNQPMTDNLDSLMADLGNMVKPSRSEMNEGGNNNEYNRQLEDKYNKLLNEHKEQQMAVQEVKNEIRILIDELKSLSEKNESLRAQKEQADITIQSLTEEAKSWKTKYESINMELRNYKVKSMQFDPSKELFLKPTPKGAIGHPYIIEYQTAIDELMQVSRSTKPSDVLVTMRSIVMACKSITTEVEEYEVKTGLSEMDQSSLYEIKKKFSTSLSSLLSAATSFANGMGITPVSLVDAAAITLTTTIVDLVKLLGMRSVTSDLNNNNNNNSNNNHHNSNDTLSPQQLSQFLKKETDHIVASVQNLLSALRTNDKDLFNIITSIINIVSNIVTVSKQTFATDKGNRYGSQGTIILNDLAHCNNKIIKLRDDSFSNIEFANATAKRNLAQESYEIAKYTKELINMLDM</sequence>
<feature type="compositionally biased region" description="Polar residues" evidence="3">
    <location>
        <begin position="133"/>
        <end position="142"/>
    </location>
</feature>
<dbReference type="STRING" id="246409.I1CNV2"/>
<feature type="coiled-coil region" evidence="2">
    <location>
        <begin position="203"/>
        <end position="279"/>
    </location>
</feature>
<organism evidence="5 6">
    <name type="scientific">Rhizopus delemar (strain RA 99-880 / ATCC MYA-4621 / FGSC 9543 / NRRL 43880)</name>
    <name type="common">Mucormycosis agent</name>
    <name type="synonym">Rhizopus arrhizus var. delemar</name>
    <dbReference type="NCBI Taxonomy" id="246409"/>
    <lineage>
        <taxon>Eukaryota</taxon>
        <taxon>Fungi</taxon>
        <taxon>Fungi incertae sedis</taxon>
        <taxon>Mucoromycota</taxon>
        <taxon>Mucoromycotina</taxon>
        <taxon>Mucoromycetes</taxon>
        <taxon>Mucorales</taxon>
        <taxon>Mucorineae</taxon>
        <taxon>Rhizopodaceae</taxon>
        <taxon>Rhizopus</taxon>
    </lineage>
</organism>
<feature type="domain" description="GIT Spa2 homology (SHD)" evidence="4">
    <location>
        <begin position="62"/>
        <end position="92"/>
    </location>
</feature>
<dbReference type="Pfam" id="PF12205">
    <property type="entry name" value="GIT1_C"/>
    <property type="match status" value="1"/>
</dbReference>
<dbReference type="PANTHER" id="PTHR21601:SF0">
    <property type="entry name" value="PROTEIN SPA2-RELATED"/>
    <property type="match status" value="1"/>
</dbReference>
<dbReference type="InterPro" id="IPR039892">
    <property type="entry name" value="Spa2/Sph1"/>
</dbReference>
<dbReference type="OMA" id="VPNKSIM"/>